<gene>
    <name evidence="3" type="ORF">PV06_08311</name>
</gene>
<evidence type="ECO:0000256" key="1">
    <source>
        <dbReference type="SAM" id="MobiDB-lite"/>
    </source>
</evidence>
<evidence type="ECO:0000313" key="3">
    <source>
        <dbReference type="EMBL" id="KIW39722.1"/>
    </source>
</evidence>
<sequence length="220" mass="25275">MPNNLDRVVNVVGNKDGVMKPRGLLVLRRRSTSFFSIPTIDQVVERGCPRSSPVLSRKEAARSGEMDQNGLVRLTQGSRRQQPRQRRRPRWQQGQRHETSRPFDFTQVVDDVLLIFLFTFLGDLMATVLNRFILIFLFPYSGRSPSPSNTEFSSSLTQSVKEKEKQSGSTRRKRLESCLTPKDGMDVFAPYFRRAVTSNVSRLYVEHPAVKRDARPHHQT</sequence>
<organism evidence="3 4">
    <name type="scientific">Exophiala oligosperma</name>
    <dbReference type="NCBI Taxonomy" id="215243"/>
    <lineage>
        <taxon>Eukaryota</taxon>
        <taxon>Fungi</taxon>
        <taxon>Dikarya</taxon>
        <taxon>Ascomycota</taxon>
        <taxon>Pezizomycotina</taxon>
        <taxon>Eurotiomycetes</taxon>
        <taxon>Chaetothyriomycetidae</taxon>
        <taxon>Chaetothyriales</taxon>
        <taxon>Herpotrichiellaceae</taxon>
        <taxon>Exophiala</taxon>
    </lineage>
</organism>
<dbReference type="Proteomes" id="UP000053342">
    <property type="component" value="Unassembled WGS sequence"/>
</dbReference>
<keyword evidence="2" id="KW-0812">Transmembrane</keyword>
<feature type="compositionally biased region" description="Low complexity" evidence="1">
    <location>
        <begin position="144"/>
        <end position="155"/>
    </location>
</feature>
<keyword evidence="2" id="KW-1133">Transmembrane helix</keyword>
<dbReference type="AlphaFoldDB" id="A0A0D2BQB2"/>
<evidence type="ECO:0000313" key="4">
    <source>
        <dbReference type="Proteomes" id="UP000053342"/>
    </source>
</evidence>
<feature type="region of interest" description="Disordered" evidence="1">
    <location>
        <begin position="144"/>
        <end position="176"/>
    </location>
</feature>
<dbReference type="HOGENOM" id="CLU_1256016_0_0_1"/>
<dbReference type="GeneID" id="27360385"/>
<accession>A0A0D2BQB2</accession>
<dbReference type="EMBL" id="KN847339">
    <property type="protein sequence ID" value="KIW39722.1"/>
    <property type="molecule type" value="Genomic_DNA"/>
</dbReference>
<dbReference type="RefSeq" id="XP_016259938.1">
    <property type="nucleotide sequence ID" value="XM_016409630.1"/>
</dbReference>
<feature type="compositionally biased region" description="Basic residues" evidence="1">
    <location>
        <begin position="81"/>
        <end position="90"/>
    </location>
</feature>
<feature type="region of interest" description="Disordered" evidence="1">
    <location>
        <begin position="48"/>
        <end position="99"/>
    </location>
</feature>
<feature type="transmembrane region" description="Helical" evidence="2">
    <location>
        <begin position="112"/>
        <end position="138"/>
    </location>
</feature>
<proteinExistence type="predicted"/>
<keyword evidence="2" id="KW-0472">Membrane</keyword>
<evidence type="ECO:0000256" key="2">
    <source>
        <dbReference type="SAM" id="Phobius"/>
    </source>
</evidence>
<dbReference type="VEuPathDB" id="FungiDB:PV06_08311"/>
<reference evidence="3 4" key="1">
    <citation type="submission" date="2015-01" db="EMBL/GenBank/DDBJ databases">
        <title>The Genome Sequence of Exophiala oligosperma CBS72588.</title>
        <authorList>
            <consortium name="The Broad Institute Genomics Platform"/>
            <person name="Cuomo C."/>
            <person name="de Hoog S."/>
            <person name="Gorbushina A."/>
            <person name="Stielow B."/>
            <person name="Teixiera M."/>
            <person name="Abouelleil A."/>
            <person name="Chapman S.B."/>
            <person name="Priest M."/>
            <person name="Young S.K."/>
            <person name="Wortman J."/>
            <person name="Nusbaum C."/>
            <person name="Birren B."/>
        </authorList>
    </citation>
    <scope>NUCLEOTIDE SEQUENCE [LARGE SCALE GENOMIC DNA]</scope>
    <source>
        <strain evidence="3 4">CBS 72588</strain>
    </source>
</reference>
<protein>
    <submittedName>
        <fullName evidence="3">Uncharacterized protein</fullName>
    </submittedName>
</protein>
<feature type="compositionally biased region" description="Basic and acidic residues" evidence="1">
    <location>
        <begin position="56"/>
        <end position="65"/>
    </location>
</feature>
<keyword evidence="4" id="KW-1185">Reference proteome</keyword>
<name>A0A0D2BQB2_9EURO</name>